<keyword evidence="2" id="KW-0732">Signal</keyword>
<sequence>MLRLLAIGVILMLCIAEAGAQSLPDSIAKAVAKRDALTFKLKQKDFKKFMRAREDSLSDMFKPSKQYASDTILLTDSGYNSTFRNAAYQKTLHRYYANRHGAGYLGAMVAGVIAITAIGGISILVRKIF</sequence>
<keyword evidence="1" id="KW-0472">Membrane</keyword>
<protein>
    <submittedName>
        <fullName evidence="3">Uncharacterized protein</fullName>
    </submittedName>
</protein>
<organism evidence="3 4">
    <name type="scientific">Mucilaginibacter terrae</name>
    <dbReference type="NCBI Taxonomy" id="1955052"/>
    <lineage>
        <taxon>Bacteria</taxon>
        <taxon>Pseudomonadati</taxon>
        <taxon>Bacteroidota</taxon>
        <taxon>Sphingobacteriia</taxon>
        <taxon>Sphingobacteriales</taxon>
        <taxon>Sphingobacteriaceae</taxon>
        <taxon>Mucilaginibacter</taxon>
    </lineage>
</organism>
<evidence type="ECO:0000256" key="2">
    <source>
        <dbReference type="SAM" id="SignalP"/>
    </source>
</evidence>
<reference evidence="4" key="1">
    <citation type="submission" date="2023-07" db="EMBL/GenBank/DDBJ databases">
        <title>Functional and genomic diversity of the sorghum phyllosphere microbiome.</title>
        <authorList>
            <person name="Shade A."/>
        </authorList>
    </citation>
    <scope>NUCLEOTIDE SEQUENCE [LARGE SCALE GENOMIC DNA]</scope>
    <source>
        <strain evidence="4">SORGH_AS_0422</strain>
    </source>
</reference>
<dbReference type="RefSeq" id="WP_311951453.1">
    <property type="nucleotide sequence ID" value="NZ_JAVLVU010000001.1"/>
</dbReference>
<feature type="chain" id="PRO_5046749145" evidence="2">
    <location>
        <begin position="21"/>
        <end position="129"/>
    </location>
</feature>
<keyword evidence="4" id="KW-1185">Reference proteome</keyword>
<name>A0ABU3GWG8_9SPHI</name>
<gene>
    <name evidence="3" type="ORF">QE417_003186</name>
</gene>
<dbReference type="Proteomes" id="UP001258315">
    <property type="component" value="Unassembled WGS sequence"/>
</dbReference>
<proteinExistence type="predicted"/>
<accession>A0ABU3GWG8</accession>
<keyword evidence="1" id="KW-1133">Transmembrane helix</keyword>
<dbReference type="EMBL" id="JAVLVU010000001">
    <property type="protein sequence ID" value="MDT3404114.1"/>
    <property type="molecule type" value="Genomic_DNA"/>
</dbReference>
<comment type="caution">
    <text evidence="3">The sequence shown here is derived from an EMBL/GenBank/DDBJ whole genome shotgun (WGS) entry which is preliminary data.</text>
</comment>
<evidence type="ECO:0000313" key="3">
    <source>
        <dbReference type="EMBL" id="MDT3404114.1"/>
    </source>
</evidence>
<evidence type="ECO:0000256" key="1">
    <source>
        <dbReference type="SAM" id="Phobius"/>
    </source>
</evidence>
<keyword evidence="1" id="KW-0812">Transmembrane</keyword>
<feature type="transmembrane region" description="Helical" evidence="1">
    <location>
        <begin position="102"/>
        <end position="125"/>
    </location>
</feature>
<feature type="signal peptide" evidence="2">
    <location>
        <begin position="1"/>
        <end position="20"/>
    </location>
</feature>
<evidence type="ECO:0000313" key="4">
    <source>
        <dbReference type="Proteomes" id="UP001258315"/>
    </source>
</evidence>